<sequence length="101" mass="11369">MTNHFAVIVQRGASWDQAAPSSEQPDYEEHSAIWRKLESDGFVAMAGLMKDSMEVLFIIRADSIEEVKKRIGEDPWQKDGLAKIVRVEPIDIRFGAPSAPR</sequence>
<protein>
    <recommendedName>
        <fullName evidence="3">YCII-related domain-containing protein</fullName>
    </recommendedName>
</protein>
<evidence type="ECO:0000313" key="2">
    <source>
        <dbReference type="Proteomes" id="UP000239504"/>
    </source>
</evidence>
<keyword evidence="2" id="KW-1185">Reference proteome</keyword>
<dbReference type="AlphaFoldDB" id="A0A2S7K5A5"/>
<reference evidence="1 2" key="1">
    <citation type="submission" date="2017-12" db="EMBL/GenBank/DDBJ databases">
        <authorList>
            <person name="Hurst M.R.H."/>
        </authorList>
    </citation>
    <scope>NUCLEOTIDE SEQUENCE [LARGE SCALE GENOMIC DNA]</scope>
    <source>
        <strain evidence="1 2">SY-3-19</strain>
    </source>
</reference>
<accession>A0A2S7K5A5</accession>
<name>A0A2S7K5A5_9PROT</name>
<dbReference type="SUPFAM" id="SSF54909">
    <property type="entry name" value="Dimeric alpha+beta barrel"/>
    <property type="match status" value="1"/>
</dbReference>
<proteinExistence type="predicted"/>
<dbReference type="EMBL" id="PJCH01000006">
    <property type="protein sequence ID" value="PQA87656.1"/>
    <property type="molecule type" value="Genomic_DNA"/>
</dbReference>
<dbReference type="RefSeq" id="WP_104830194.1">
    <property type="nucleotide sequence ID" value="NZ_PJCH01000006.1"/>
</dbReference>
<comment type="caution">
    <text evidence="1">The sequence shown here is derived from an EMBL/GenBank/DDBJ whole genome shotgun (WGS) entry which is preliminary data.</text>
</comment>
<dbReference type="InterPro" id="IPR011008">
    <property type="entry name" value="Dimeric_a/b-barrel"/>
</dbReference>
<dbReference type="Proteomes" id="UP000239504">
    <property type="component" value="Unassembled WGS sequence"/>
</dbReference>
<evidence type="ECO:0008006" key="3">
    <source>
        <dbReference type="Google" id="ProtNLM"/>
    </source>
</evidence>
<evidence type="ECO:0000313" key="1">
    <source>
        <dbReference type="EMBL" id="PQA87656.1"/>
    </source>
</evidence>
<gene>
    <name evidence="1" type="ORF">CW354_11315</name>
</gene>
<dbReference type="OrthoDB" id="7375809at2"/>
<organism evidence="1 2">
    <name type="scientific">Hyphococcus luteus</name>
    <dbReference type="NCBI Taxonomy" id="2058213"/>
    <lineage>
        <taxon>Bacteria</taxon>
        <taxon>Pseudomonadati</taxon>
        <taxon>Pseudomonadota</taxon>
        <taxon>Alphaproteobacteria</taxon>
        <taxon>Parvularculales</taxon>
        <taxon>Parvularculaceae</taxon>
        <taxon>Hyphococcus</taxon>
    </lineage>
</organism>
<dbReference type="Gene3D" id="3.30.70.1060">
    <property type="entry name" value="Dimeric alpha+beta barrel"/>
    <property type="match status" value="1"/>
</dbReference>